<gene>
    <name evidence="1" type="ORF">BDN72DRAFT_505800</name>
</gene>
<reference evidence="1 2" key="1">
    <citation type="journal article" date="2019" name="Nat. Ecol. Evol.">
        <title>Megaphylogeny resolves global patterns of mushroom evolution.</title>
        <authorList>
            <person name="Varga T."/>
            <person name="Krizsan K."/>
            <person name="Foldi C."/>
            <person name="Dima B."/>
            <person name="Sanchez-Garcia M."/>
            <person name="Sanchez-Ramirez S."/>
            <person name="Szollosi G.J."/>
            <person name="Szarkandi J.G."/>
            <person name="Papp V."/>
            <person name="Albert L."/>
            <person name="Andreopoulos W."/>
            <person name="Angelini C."/>
            <person name="Antonin V."/>
            <person name="Barry K.W."/>
            <person name="Bougher N.L."/>
            <person name="Buchanan P."/>
            <person name="Buyck B."/>
            <person name="Bense V."/>
            <person name="Catcheside P."/>
            <person name="Chovatia M."/>
            <person name="Cooper J."/>
            <person name="Damon W."/>
            <person name="Desjardin D."/>
            <person name="Finy P."/>
            <person name="Geml J."/>
            <person name="Haridas S."/>
            <person name="Hughes K."/>
            <person name="Justo A."/>
            <person name="Karasinski D."/>
            <person name="Kautmanova I."/>
            <person name="Kiss B."/>
            <person name="Kocsube S."/>
            <person name="Kotiranta H."/>
            <person name="LaButti K.M."/>
            <person name="Lechner B.E."/>
            <person name="Liimatainen K."/>
            <person name="Lipzen A."/>
            <person name="Lukacs Z."/>
            <person name="Mihaltcheva S."/>
            <person name="Morgado L.N."/>
            <person name="Niskanen T."/>
            <person name="Noordeloos M.E."/>
            <person name="Ohm R.A."/>
            <person name="Ortiz-Santana B."/>
            <person name="Ovrebo C."/>
            <person name="Racz N."/>
            <person name="Riley R."/>
            <person name="Savchenko A."/>
            <person name="Shiryaev A."/>
            <person name="Soop K."/>
            <person name="Spirin V."/>
            <person name="Szebenyi C."/>
            <person name="Tomsovsky M."/>
            <person name="Tulloss R.E."/>
            <person name="Uehling J."/>
            <person name="Grigoriev I.V."/>
            <person name="Vagvolgyi C."/>
            <person name="Papp T."/>
            <person name="Martin F.M."/>
            <person name="Miettinen O."/>
            <person name="Hibbett D.S."/>
            <person name="Nagy L.G."/>
        </authorList>
    </citation>
    <scope>NUCLEOTIDE SEQUENCE [LARGE SCALE GENOMIC DNA]</scope>
    <source>
        <strain evidence="1 2">NL-1719</strain>
    </source>
</reference>
<accession>A0ACD3AYE9</accession>
<proteinExistence type="predicted"/>
<dbReference type="Proteomes" id="UP000308600">
    <property type="component" value="Unassembled WGS sequence"/>
</dbReference>
<organism evidence="1 2">
    <name type="scientific">Pluteus cervinus</name>
    <dbReference type="NCBI Taxonomy" id="181527"/>
    <lineage>
        <taxon>Eukaryota</taxon>
        <taxon>Fungi</taxon>
        <taxon>Dikarya</taxon>
        <taxon>Basidiomycota</taxon>
        <taxon>Agaricomycotina</taxon>
        <taxon>Agaricomycetes</taxon>
        <taxon>Agaricomycetidae</taxon>
        <taxon>Agaricales</taxon>
        <taxon>Pluteineae</taxon>
        <taxon>Pluteaceae</taxon>
        <taxon>Pluteus</taxon>
    </lineage>
</organism>
<name>A0ACD3AYE9_9AGAR</name>
<protein>
    <submittedName>
        <fullName evidence="1">Uncharacterized protein</fullName>
    </submittedName>
</protein>
<evidence type="ECO:0000313" key="1">
    <source>
        <dbReference type="EMBL" id="TFK70840.1"/>
    </source>
</evidence>
<sequence length="1277" mass="144443">MILTYHLVLDGRDFSHGHRFTKPLFRAKVVVDGKQFLTKASADAVWNEEFSITFKANSHLGFEVICKHKKVQDDHTIGVVQTFDVLGMISKPDPGIVDVSLLQPGNKSGGSVRFTIEVIETDTRRREMASLSWRTLNSTDIIRRVIFDDDLDGLIPPQWACVISSLNVLVDSSQDLAELNSSAKVAVGAVCAVIKLINQQIERDQHVKSLVEAIASLYYHLQDTDFEKIKSFELTLRRLVYVTTECAYFIMSYTQKPFGRRIFEGAILGVDDIIAAFIQKFTELRIEFLMGSTLQSTHTVLQVLKEVKNIGKLIHLDHLPLMKNAMWKRMRTELTPEQEKLYEGLTMWAQNADERLVSVLVGDTREEASLIAHKLCERFYSQNRLGSGVFFPDATGNTEISCELIVSTIARDLAALHQAFAESIANVLAKKPRLVPSDDLSGQFEELLIHPLQSLTVTGPVLIVINGLDRCTDHLKFVEALSAPHILGKIPRNVRFLLAVGPQSQPLYPLICDAGSSLRIWHAGGDIRSHLIMNAAWVYISKDYQGSQLLDRLQDLEAKMAPVYSRAELEIPPGPYPITLTTASLFSEIRWVVTEERHATFLVPLLSQARQCVPPNLMAPFESYLCFVAIQASRWNKRFHTLFLELKDAVDPEIASWVQEIANTHHLDRIPLAFLELLPKEMSDYPKALPASLVLKYLNTTLRPNICQFEEITKLNKDIKDLDDRLRTHVPTTLRLLSGRWSEWVAPCLQTLREDHRRAALSELRTFLSSHLLSWIELISLLGCVDAGLKQLQSLEPALSQMMKETSAANNGIEYIHTIISDAIRFMFYFGTPIRDGGLFVHRLAFLAPTTTFIHQTYAPENVVKSGLDTNWRYKFSITNTITDWSAVGQVINPVLASLNNNSIKLWSLETGAHLLAFELPDKPITSNLTKFLALPSKNHFTFMAQGRVTVFEPDRSVKDLKQLELEGYASAICYTPDETSLAIRTERGHLYLMDLATSEVHTYHKFFPYHWRGKYANLAISPDNGQLATCTLESTFHTGYDYRIAVKVYNIASGLVVKTLEHIHWDIFNITEIIWSKDQSHMITIQQHSSSFCWLWDVEASKRQFKLDIGRNGSADFGDNGLVILALETEIRIIDRSTFEVVISIPLSFPKPGRQMVFGHHGLGMSHYTGGFVFNDVSVQSKSPRSFGTSIPLPRAYQENVFQNAVKHELRVQDLELINSWLVTKPDIKLVWIPFPFTKLVEDKSMDQITISSSSLLYGAENHLVLDCKAMEKYFL</sequence>
<dbReference type="EMBL" id="ML208307">
    <property type="protein sequence ID" value="TFK70840.1"/>
    <property type="molecule type" value="Genomic_DNA"/>
</dbReference>
<evidence type="ECO:0000313" key="2">
    <source>
        <dbReference type="Proteomes" id="UP000308600"/>
    </source>
</evidence>
<keyword evidence="2" id="KW-1185">Reference proteome</keyword>